<evidence type="ECO:0000256" key="11">
    <source>
        <dbReference type="SAM" id="Phobius"/>
    </source>
</evidence>
<keyword evidence="3" id="KW-0145">Chemotaxis</keyword>
<dbReference type="SUPFAM" id="SSF58104">
    <property type="entry name" value="Methyl-accepting chemotaxis protein (MCP) signaling domain"/>
    <property type="match status" value="1"/>
</dbReference>
<dbReference type="GO" id="GO:0006935">
    <property type="term" value="P:chemotaxis"/>
    <property type="evidence" value="ECO:0007669"/>
    <property type="project" value="UniProtKB-KW"/>
</dbReference>
<gene>
    <name evidence="14" type="ORF">SAMN03080614_101928</name>
</gene>
<dbReference type="GO" id="GO:0005886">
    <property type="term" value="C:plasma membrane"/>
    <property type="evidence" value="ECO:0007669"/>
    <property type="project" value="UniProtKB-SubCell"/>
</dbReference>
<dbReference type="InterPro" id="IPR004089">
    <property type="entry name" value="MCPsignal_dom"/>
</dbReference>
<dbReference type="CDD" id="cd06225">
    <property type="entry name" value="HAMP"/>
    <property type="match status" value="1"/>
</dbReference>
<keyword evidence="4 11" id="KW-0812">Transmembrane</keyword>
<keyword evidence="5 11" id="KW-1133">Transmembrane helix</keyword>
<evidence type="ECO:0000313" key="14">
    <source>
        <dbReference type="EMBL" id="SES91551.1"/>
    </source>
</evidence>
<dbReference type="Pfam" id="PF00015">
    <property type="entry name" value="MCPsignal"/>
    <property type="match status" value="1"/>
</dbReference>
<dbReference type="AlphaFoldDB" id="A0A1I0ABF0"/>
<dbReference type="Proteomes" id="UP000243819">
    <property type="component" value="Unassembled WGS sequence"/>
</dbReference>
<name>A0A1I0ABF0_9FIRM</name>
<feature type="transmembrane region" description="Helical" evidence="11">
    <location>
        <begin position="6"/>
        <end position="24"/>
    </location>
</feature>
<dbReference type="STRING" id="1120990.SAMN03080614_101928"/>
<evidence type="ECO:0000256" key="9">
    <source>
        <dbReference type="PROSITE-ProRule" id="PRU00284"/>
    </source>
</evidence>
<keyword evidence="10" id="KW-0175">Coiled coil</keyword>
<dbReference type="EMBL" id="FOIF01000019">
    <property type="protein sequence ID" value="SES91551.1"/>
    <property type="molecule type" value="Genomic_DNA"/>
</dbReference>
<dbReference type="Gene3D" id="3.30.450.20">
    <property type="entry name" value="PAS domain"/>
    <property type="match status" value="1"/>
</dbReference>
<accession>A0A1I0ABF0</accession>
<evidence type="ECO:0000259" key="12">
    <source>
        <dbReference type="PROSITE" id="PS50111"/>
    </source>
</evidence>
<dbReference type="PANTHER" id="PTHR32089:SF112">
    <property type="entry name" value="LYSOZYME-LIKE PROTEIN-RELATED"/>
    <property type="match status" value="1"/>
</dbReference>
<keyword evidence="6 11" id="KW-0472">Membrane</keyword>
<sequence>MSLKWKIVAIIVVLIILPIVFLGITNYRQTTELFLNDFKLTASQIMEESKEGVDIYLQSLERALLSMTKLEGVQRGTESLQRIDELYTTLQAFQNTYPNVSHVYLGTPEKEFYIYPQVNLPEGYDPTTRPWYTGAVTNRGLYWTEPYLSADGSGFVVSLATPLYNTYNNNEFVGVLTFDINLRDLQQMISEISIGETGTAVLLSGTGVVMSHPVPELIGEVLPIPDLLEEVMSNIEGGMDFQFNGEERFAVYNTIERTGWKLIGSPLYEEIYSNVSFILRNILINGFIALIIASLIGFALTFAITKSISNLVNDVEIISTGDFTVKTQAKSKDEIGVLGKAINSMTEQLSSLLKDIQRVSSELALASETLAANTEETTASTNEVARAADEIAKGAQEQAKDVENGSEMVKKLEEKLVELNQSSGEILNLTHDVEKANESGSNAVAKLVKANLENNQATESIAKTISDLNEKTKSIGGILETISNISNQTNLLALNAAIEAARAGEAGRGFAVVADEIRKLAEQANNSTEEIAKIITEIQNESLRSVEIMEKTKEQSKVQTMAVEDVDTAFSNINGSVQNIIGKIHSITRYVEQMAQDGKEIVDVMQRVAAVSEETAASSEEVTASMQQTAMVAEEVAKAAEQLNTLSEKLNNELNKFKIS</sequence>
<dbReference type="CDD" id="cd12912">
    <property type="entry name" value="PDC2_MCP_like"/>
    <property type="match status" value="1"/>
</dbReference>
<evidence type="ECO:0000256" key="1">
    <source>
        <dbReference type="ARBA" id="ARBA00004651"/>
    </source>
</evidence>
<protein>
    <submittedName>
        <fullName evidence="14">Methyl-accepting chemotaxis protein</fullName>
    </submittedName>
</protein>
<dbReference type="GO" id="GO:0007165">
    <property type="term" value="P:signal transduction"/>
    <property type="evidence" value="ECO:0007669"/>
    <property type="project" value="UniProtKB-KW"/>
</dbReference>
<evidence type="ECO:0000256" key="8">
    <source>
        <dbReference type="ARBA" id="ARBA00029447"/>
    </source>
</evidence>
<dbReference type="PANTHER" id="PTHR32089">
    <property type="entry name" value="METHYL-ACCEPTING CHEMOTAXIS PROTEIN MCPB"/>
    <property type="match status" value="1"/>
</dbReference>
<dbReference type="CDD" id="cd12913">
    <property type="entry name" value="PDC1_MCP_like"/>
    <property type="match status" value="1"/>
</dbReference>
<keyword evidence="2" id="KW-1003">Cell membrane</keyword>
<comment type="similarity">
    <text evidence="8">Belongs to the methyl-accepting chemotaxis (MCP) protein family.</text>
</comment>
<evidence type="ECO:0000256" key="10">
    <source>
        <dbReference type="SAM" id="Coils"/>
    </source>
</evidence>
<proteinExistence type="inferred from homology"/>
<dbReference type="Pfam" id="PF02743">
    <property type="entry name" value="dCache_1"/>
    <property type="match status" value="1"/>
</dbReference>
<feature type="coiled-coil region" evidence="10">
    <location>
        <begin position="395"/>
        <end position="422"/>
    </location>
</feature>
<feature type="coiled-coil region" evidence="10">
    <location>
        <begin position="633"/>
        <end position="660"/>
    </location>
</feature>
<dbReference type="InterPro" id="IPR033479">
    <property type="entry name" value="dCache_1"/>
</dbReference>
<evidence type="ECO:0000256" key="7">
    <source>
        <dbReference type="ARBA" id="ARBA00023224"/>
    </source>
</evidence>
<evidence type="ECO:0000256" key="3">
    <source>
        <dbReference type="ARBA" id="ARBA00022500"/>
    </source>
</evidence>
<dbReference type="InterPro" id="IPR029151">
    <property type="entry name" value="Sensor-like_sf"/>
</dbReference>
<dbReference type="Gene3D" id="6.10.340.10">
    <property type="match status" value="1"/>
</dbReference>
<organism evidence="14 15">
    <name type="scientific">Anaerobranca gottschalkii DSM 13577</name>
    <dbReference type="NCBI Taxonomy" id="1120990"/>
    <lineage>
        <taxon>Bacteria</taxon>
        <taxon>Bacillati</taxon>
        <taxon>Bacillota</taxon>
        <taxon>Clostridia</taxon>
        <taxon>Eubacteriales</taxon>
        <taxon>Proteinivoracaceae</taxon>
        <taxon>Anaerobranca</taxon>
    </lineage>
</organism>
<dbReference type="InterPro" id="IPR003660">
    <property type="entry name" value="HAMP_dom"/>
</dbReference>
<evidence type="ECO:0000256" key="5">
    <source>
        <dbReference type="ARBA" id="ARBA00022989"/>
    </source>
</evidence>
<evidence type="ECO:0000259" key="13">
    <source>
        <dbReference type="PROSITE" id="PS50885"/>
    </source>
</evidence>
<feature type="domain" description="Methyl-accepting transducer" evidence="12">
    <location>
        <begin position="373"/>
        <end position="623"/>
    </location>
</feature>
<evidence type="ECO:0000256" key="4">
    <source>
        <dbReference type="ARBA" id="ARBA00022692"/>
    </source>
</evidence>
<dbReference type="SUPFAM" id="SSF103190">
    <property type="entry name" value="Sensory domain-like"/>
    <property type="match status" value="1"/>
</dbReference>
<comment type="subcellular location">
    <subcellularLocation>
        <location evidence="1">Cell membrane</location>
        <topology evidence="1">Multi-pass membrane protein</topology>
    </subcellularLocation>
</comment>
<evidence type="ECO:0000256" key="6">
    <source>
        <dbReference type="ARBA" id="ARBA00023136"/>
    </source>
</evidence>
<dbReference type="SMART" id="SM00304">
    <property type="entry name" value="HAMP"/>
    <property type="match status" value="2"/>
</dbReference>
<keyword evidence="15" id="KW-1185">Reference proteome</keyword>
<evidence type="ECO:0000313" key="15">
    <source>
        <dbReference type="Proteomes" id="UP000243819"/>
    </source>
</evidence>
<dbReference type="SMART" id="SM00283">
    <property type="entry name" value="MA"/>
    <property type="match status" value="1"/>
</dbReference>
<dbReference type="PROSITE" id="PS50885">
    <property type="entry name" value="HAMP"/>
    <property type="match status" value="1"/>
</dbReference>
<reference evidence="15" key="1">
    <citation type="submission" date="2016-10" db="EMBL/GenBank/DDBJ databases">
        <authorList>
            <person name="Varghese N."/>
            <person name="Submissions S."/>
        </authorList>
    </citation>
    <scope>NUCLEOTIDE SEQUENCE [LARGE SCALE GENOMIC DNA]</scope>
    <source>
        <strain evidence="15">DSM 13577</strain>
    </source>
</reference>
<keyword evidence="7 9" id="KW-0807">Transducer</keyword>
<dbReference type="PROSITE" id="PS50111">
    <property type="entry name" value="CHEMOTAXIS_TRANSDUC_2"/>
    <property type="match status" value="1"/>
</dbReference>
<dbReference type="Gene3D" id="1.10.287.950">
    <property type="entry name" value="Methyl-accepting chemotaxis protein"/>
    <property type="match status" value="1"/>
</dbReference>
<dbReference type="CDD" id="cd11386">
    <property type="entry name" value="MCP_signal"/>
    <property type="match status" value="1"/>
</dbReference>
<dbReference type="Pfam" id="PF00672">
    <property type="entry name" value="HAMP"/>
    <property type="match status" value="1"/>
</dbReference>
<dbReference type="OrthoDB" id="13222at2"/>
<dbReference type="RefSeq" id="WP_091350454.1">
    <property type="nucleotide sequence ID" value="NZ_FOIF01000019.1"/>
</dbReference>
<evidence type="ECO:0000256" key="2">
    <source>
        <dbReference type="ARBA" id="ARBA00022475"/>
    </source>
</evidence>
<feature type="domain" description="HAMP" evidence="13">
    <location>
        <begin position="302"/>
        <end position="354"/>
    </location>
</feature>
<feature type="transmembrane region" description="Helical" evidence="11">
    <location>
        <begin position="282"/>
        <end position="304"/>
    </location>
</feature>